<dbReference type="Pfam" id="PF01724">
    <property type="entry name" value="DUF29"/>
    <property type="match status" value="1"/>
</dbReference>
<sequence>MLRGDFFMNPQLSQRESSDLTLYEQDYYLWIQKTIEKLHHNQFQEIDLQNLIAELESMGRSEKRSVQSNLTVLLMHLLKYKYQPNKRSQSWRSTIVEHRRRLLIVFKDSPSLRGYGQEIFAECYQDARQDGATETQLKVSVFPDECPFNLEVVLRVDYLADEE</sequence>
<dbReference type="PANTHER" id="PTHR34235:SF3">
    <property type="entry name" value="SLR1203 PROTEIN"/>
    <property type="match status" value="1"/>
</dbReference>
<dbReference type="AlphaFoldDB" id="A0A073CJK8"/>
<dbReference type="Gene3D" id="1.20.1220.20">
    <property type="entry name" value="Uncharcterised protein PF01724"/>
    <property type="match status" value="1"/>
</dbReference>
<dbReference type="InterPro" id="IPR002636">
    <property type="entry name" value="DUF29"/>
</dbReference>
<dbReference type="EMBL" id="CM002803">
    <property type="protein sequence ID" value="KEI68484.1"/>
    <property type="molecule type" value="Genomic_DNA"/>
</dbReference>
<protein>
    <recommendedName>
        <fullName evidence="3">DUF29 domain-containing protein</fullName>
    </recommendedName>
</protein>
<dbReference type="HOGENOM" id="CLU_116670_0_1_3"/>
<dbReference type="Proteomes" id="UP000027395">
    <property type="component" value="Chromosome"/>
</dbReference>
<name>A0A073CJK8_PLAA1</name>
<organism evidence="1 2">
    <name type="scientific">Planktothrix agardhii (strain NIVA-CYA 126/8)</name>
    <dbReference type="NCBI Taxonomy" id="388467"/>
    <lineage>
        <taxon>Bacteria</taxon>
        <taxon>Bacillati</taxon>
        <taxon>Cyanobacteriota</taxon>
        <taxon>Cyanophyceae</taxon>
        <taxon>Oscillatoriophycideae</taxon>
        <taxon>Oscillatoriales</taxon>
        <taxon>Microcoleaceae</taxon>
        <taxon>Planktothrix</taxon>
    </lineage>
</organism>
<dbReference type="eggNOG" id="COG0639">
    <property type="taxonomic scope" value="Bacteria"/>
</dbReference>
<dbReference type="PANTHER" id="PTHR34235">
    <property type="entry name" value="SLR1203 PROTEIN-RELATED"/>
    <property type="match status" value="1"/>
</dbReference>
<evidence type="ECO:0000313" key="2">
    <source>
        <dbReference type="Proteomes" id="UP000027395"/>
    </source>
</evidence>
<keyword evidence="2" id="KW-1185">Reference proteome</keyword>
<reference evidence="1 2" key="1">
    <citation type="journal article" date="2014" name="Appl. Environ. Microbiol.">
        <title>Elucidation of insertion elements encoded on plasmids and in vitro construction of shuttle vectors from the toxic cyanobacterium Planktothrix.</title>
        <authorList>
            <person name="Christiansen G."/>
            <person name="Goesmann A."/>
            <person name="Kurmayer R."/>
        </authorList>
    </citation>
    <scope>NUCLEOTIDE SEQUENCE [LARGE SCALE GENOMIC DNA]</scope>
    <source>
        <strain evidence="1 2">NIVA-CYA 126/8</strain>
    </source>
</reference>
<accession>A0A073CJK8</accession>
<gene>
    <name evidence="1" type="ORF">A19Y_3742</name>
</gene>
<dbReference type="STRING" id="388467.A19Y_3742"/>
<dbReference type="PATRIC" id="fig|388467.6.peg.3689"/>
<proteinExistence type="predicted"/>
<evidence type="ECO:0008006" key="3">
    <source>
        <dbReference type="Google" id="ProtNLM"/>
    </source>
</evidence>
<evidence type="ECO:0000313" key="1">
    <source>
        <dbReference type="EMBL" id="KEI68484.1"/>
    </source>
</evidence>